<evidence type="ECO:0000259" key="4">
    <source>
        <dbReference type="PROSITE" id="PS51118"/>
    </source>
</evidence>
<dbReference type="PANTHER" id="PTHR33204">
    <property type="entry name" value="TRANSCRIPTIONAL REGULATOR, MARR FAMILY"/>
    <property type="match status" value="1"/>
</dbReference>
<evidence type="ECO:0000256" key="1">
    <source>
        <dbReference type="ARBA" id="ARBA00023015"/>
    </source>
</evidence>
<accession>A0A179BW33</accession>
<dbReference type="AlphaFoldDB" id="A0A179BW33"/>
<proteinExistence type="predicted"/>
<comment type="caution">
    <text evidence="5">The sequence shown here is derived from an EMBL/GenBank/DDBJ whole genome shotgun (WGS) entry which is preliminary data.</text>
</comment>
<feature type="domain" description="HTH hxlR-type" evidence="4">
    <location>
        <begin position="9"/>
        <end position="106"/>
    </location>
</feature>
<evidence type="ECO:0000313" key="5">
    <source>
        <dbReference type="EMBL" id="OAP95391.1"/>
    </source>
</evidence>
<sequence length="158" mass="17293">MKNLSQQPCLIARSLALVGDAWSMLIMRDAHAGLTRFDEFRKSLGIVPTMLTGRLSSLTEEGLLEKRRYSERPPRDEYVLTEAGRDFLPVLFAIGAWGRKHRGGGAVTRFFDAETGTEIDPVTIDRATGAPIGTRPIRIAAPECEQPAADEAAPDNAL</sequence>
<keyword evidence="3" id="KW-0804">Transcription</keyword>
<reference evidence="5" key="1">
    <citation type="submission" date="2016-04" db="EMBL/GenBank/DDBJ databases">
        <title>Fast-growing isolate from the root nodules of Vavilovia formosa.</title>
        <authorList>
            <person name="Kimeklis A."/>
            <person name="Safronova V."/>
            <person name="Belimov A."/>
            <person name="Andronov E."/>
        </authorList>
    </citation>
    <scope>NUCLEOTIDE SEQUENCE [LARGE SCALE GENOMIC DNA]</scope>
    <source>
        <strain evidence="5">Vaf-46</strain>
    </source>
</reference>
<gene>
    <name evidence="5" type="ORF">A4U53_00690</name>
</gene>
<organism evidence="5">
    <name type="scientific">Rhizobium leguminosarum</name>
    <dbReference type="NCBI Taxonomy" id="384"/>
    <lineage>
        <taxon>Bacteria</taxon>
        <taxon>Pseudomonadati</taxon>
        <taxon>Pseudomonadota</taxon>
        <taxon>Alphaproteobacteria</taxon>
        <taxon>Hyphomicrobiales</taxon>
        <taxon>Rhizobiaceae</taxon>
        <taxon>Rhizobium/Agrobacterium group</taxon>
        <taxon>Rhizobium</taxon>
    </lineage>
</organism>
<keyword evidence="2" id="KW-0238">DNA-binding</keyword>
<keyword evidence="1" id="KW-0805">Transcription regulation</keyword>
<evidence type="ECO:0000256" key="2">
    <source>
        <dbReference type="ARBA" id="ARBA00023125"/>
    </source>
</evidence>
<dbReference type="GO" id="GO:0003677">
    <property type="term" value="F:DNA binding"/>
    <property type="evidence" value="ECO:0007669"/>
    <property type="project" value="UniProtKB-KW"/>
</dbReference>
<dbReference type="eggNOG" id="COG1733">
    <property type="taxonomic scope" value="Bacteria"/>
</dbReference>
<dbReference type="PROSITE" id="PS51118">
    <property type="entry name" value="HTH_HXLR"/>
    <property type="match status" value="1"/>
</dbReference>
<dbReference type="PANTHER" id="PTHR33204:SF17">
    <property type="entry name" value="TRANSCRIPTIONAL REGULATORY PROTEIN"/>
    <property type="match status" value="1"/>
</dbReference>
<dbReference type="InterPro" id="IPR002577">
    <property type="entry name" value="HTH_HxlR"/>
</dbReference>
<dbReference type="Gene3D" id="1.10.10.10">
    <property type="entry name" value="Winged helix-like DNA-binding domain superfamily/Winged helix DNA-binding domain"/>
    <property type="match status" value="1"/>
</dbReference>
<dbReference type="InterPro" id="IPR036388">
    <property type="entry name" value="WH-like_DNA-bd_sf"/>
</dbReference>
<dbReference type="Pfam" id="PF01638">
    <property type="entry name" value="HxlR"/>
    <property type="match status" value="1"/>
</dbReference>
<protein>
    <submittedName>
        <fullName evidence="5">Transcriptional regulator</fullName>
    </submittedName>
</protein>
<dbReference type="InterPro" id="IPR036390">
    <property type="entry name" value="WH_DNA-bd_sf"/>
</dbReference>
<name>A0A179BW33_RHILE</name>
<evidence type="ECO:0000256" key="3">
    <source>
        <dbReference type="ARBA" id="ARBA00023163"/>
    </source>
</evidence>
<dbReference type="EMBL" id="LWBS01000109">
    <property type="protein sequence ID" value="OAP95391.1"/>
    <property type="molecule type" value="Genomic_DNA"/>
</dbReference>
<dbReference type="SUPFAM" id="SSF46785">
    <property type="entry name" value="Winged helix' DNA-binding domain"/>
    <property type="match status" value="1"/>
</dbReference>